<protein>
    <submittedName>
        <fullName evidence="1">Uncharacterized protein</fullName>
    </submittedName>
</protein>
<reference evidence="1 2" key="1">
    <citation type="journal article" date="2006" name="Nature">
        <title>Global trends of whole-genome duplications revealed by the ciliate Paramecium tetraurelia.</title>
        <authorList>
            <consortium name="Genoscope"/>
            <person name="Aury J.-M."/>
            <person name="Jaillon O."/>
            <person name="Duret L."/>
            <person name="Noel B."/>
            <person name="Jubin C."/>
            <person name="Porcel B.M."/>
            <person name="Segurens B."/>
            <person name="Daubin V."/>
            <person name="Anthouard V."/>
            <person name="Aiach N."/>
            <person name="Arnaiz O."/>
            <person name="Billaut A."/>
            <person name="Beisson J."/>
            <person name="Blanc I."/>
            <person name="Bouhouche K."/>
            <person name="Camara F."/>
            <person name="Duharcourt S."/>
            <person name="Guigo R."/>
            <person name="Gogendeau D."/>
            <person name="Katinka M."/>
            <person name="Keller A.-M."/>
            <person name="Kissmehl R."/>
            <person name="Klotz C."/>
            <person name="Koll F."/>
            <person name="Le Moue A."/>
            <person name="Lepere C."/>
            <person name="Malinsky S."/>
            <person name="Nowacki M."/>
            <person name="Nowak J.K."/>
            <person name="Plattner H."/>
            <person name="Poulain J."/>
            <person name="Ruiz F."/>
            <person name="Serrano V."/>
            <person name="Zagulski M."/>
            <person name="Dessen P."/>
            <person name="Betermier M."/>
            <person name="Weissenbach J."/>
            <person name="Scarpelli C."/>
            <person name="Schachter V."/>
            <person name="Sperling L."/>
            <person name="Meyer E."/>
            <person name="Cohen J."/>
            <person name="Wincker P."/>
        </authorList>
    </citation>
    <scope>NUCLEOTIDE SEQUENCE [LARGE SCALE GENOMIC DNA]</scope>
    <source>
        <strain evidence="1 2">Stock d4-2</strain>
    </source>
</reference>
<dbReference type="EMBL" id="CT868005">
    <property type="protein sequence ID" value="CAK59831.1"/>
    <property type="molecule type" value="Genomic_DNA"/>
</dbReference>
<dbReference type="OMA" id="FHYMVKI"/>
<dbReference type="AlphaFoldDB" id="A0BMR4"/>
<sequence length="274" mass="31954">MNSSTIFLQEKIQHNDLTVNLYILRLPTQLQEHQQLIETVKRNSIKVIFYFGTSSLVLKNQSGIKIQQVIQDEKALQSMQVELINNKSNIGLMCTETCETSLQMYFHYMVKIEKKNLSYFENHAQWHVCPIDQLRQLYEEIHKSQNINIFDYNLLKTNSNIGSKLSNDFVQSEIITKELPRDEQCRCESYINNSQVASQKFSKILPEEDQVISELYPMKTPSLSCSKMAVNPDPNPVEKVVQPQHLLKFDDQYQLPNSITFIHFIPQDGFRCLE</sequence>
<dbReference type="Proteomes" id="UP000000600">
    <property type="component" value="Unassembled WGS sequence"/>
</dbReference>
<dbReference type="RefSeq" id="XP_001427229.1">
    <property type="nucleotide sequence ID" value="XM_001427192.2"/>
</dbReference>
<name>A0BMR4_PARTE</name>
<accession>A0BMR4</accession>
<keyword evidence="2" id="KW-1185">Reference proteome</keyword>
<evidence type="ECO:0000313" key="2">
    <source>
        <dbReference type="Proteomes" id="UP000000600"/>
    </source>
</evidence>
<gene>
    <name evidence="1" type="ORF">GSPATT00030467001</name>
</gene>
<proteinExistence type="predicted"/>
<dbReference type="HOGENOM" id="CLU_1055442_0_0_1"/>
<organism evidence="1 2">
    <name type="scientific">Paramecium tetraurelia</name>
    <dbReference type="NCBI Taxonomy" id="5888"/>
    <lineage>
        <taxon>Eukaryota</taxon>
        <taxon>Sar</taxon>
        <taxon>Alveolata</taxon>
        <taxon>Ciliophora</taxon>
        <taxon>Intramacronucleata</taxon>
        <taxon>Oligohymenophorea</taxon>
        <taxon>Peniculida</taxon>
        <taxon>Parameciidae</taxon>
        <taxon>Paramecium</taxon>
    </lineage>
</organism>
<dbReference type="InParanoid" id="A0BMR4"/>
<dbReference type="OrthoDB" id="307138at2759"/>
<dbReference type="GeneID" id="5013013"/>
<dbReference type="KEGG" id="ptm:GSPATT00030467001"/>
<evidence type="ECO:0000313" key="1">
    <source>
        <dbReference type="EMBL" id="CAK59831.1"/>
    </source>
</evidence>